<dbReference type="InterPro" id="IPR008081">
    <property type="entry name" value="Cytoplasmic_FMR1-int"/>
</dbReference>
<dbReference type="GO" id="GO:0005737">
    <property type="term" value="C:cytoplasm"/>
    <property type="evidence" value="ECO:0007669"/>
    <property type="project" value="UniProtKB-ARBA"/>
</dbReference>
<dbReference type="Proteomes" id="UP001620645">
    <property type="component" value="Unassembled WGS sequence"/>
</dbReference>
<protein>
    <recommendedName>
        <fullName evidence="3">CYRIA/CYRIB Rac1 binding domain-containing protein</fullName>
    </recommendedName>
</protein>
<dbReference type="EMBL" id="JBICCN010000351">
    <property type="protein sequence ID" value="KAL3075470.1"/>
    <property type="molecule type" value="Genomic_DNA"/>
</dbReference>
<accession>A0ABD2ICA4</accession>
<evidence type="ECO:0000256" key="1">
    <source>
        <dbReference type="ARBA" id="ARBA00025790"/>
    </source>
</evidence>
<proteinExistence type="inferred from homology"/>
<sequence length="1381" mass="156292">MTTSIGLNDRVSIQDVFYSVQALEELQIGDDLPSIGANSQSLQYRVSFDTNFEDRSAFITGCSKFIEEATKHAEFNELLREGFTHAANLYTWRCCSRAVPMPRSNDQLNRAEINEKIVQVLEPEVRKLDNFMHFALSAVDRFCEEFHSLCHPEKRKDFVSESLLLLLGQLLNMFLVLDALKDMKASIKNDLSTFRRASQFFTNDSNNLIWFVATQNKIKQSLRERIQKIEAHEELLADLINISAHFHENRMFISPDQRHTHIKVIAFCLYLMDAEVYTRLDQKKRISIQKFDKIFNSIEVVPLFGDMNILPFSFVKQCRNTGQCVKGTGQQCKCYDPAKWPLSNSESEKCHVDIVQRLPLIRQQHGEFVTQLSRIRNEISVYNRIGPSNDGENREMAHLALSGLQLLCAWTCDVVETVAWKLLNPTNQRRNPDCPDNAETYELATKYNYTGQEKAAIIEVISMAKGVQSLMVNMDTDFAVAIRQHIYAELQDFVGGPLRDLLAKAMKHKKDILTGVISSIMETCSDQSANSGGIADHRPLNKFNSRSSDLSSSMRSLGGGGGKKPKKGGADTGSMPDLRGRRRSVVPSSTQLYLARTMLESLVHEKSSSTGRRIYRKDLDEKYREKMVHFLRQSYFWPALLDLKQSLDESVNLSQLWFREFYLEMAMGNRIQFPIDMSMPWMLTDHILTTLDPSLLECVLHQLDLYNDAAAFALGHFRKQFLYDEVEAEVNLCFDQFVYKLSEAVFAHYKQRAATMLLDKGFKEDCARYGIAIFMPNSVRFETLLRQRHVQLLGRSIDLNRLISQRINAALLRSLDVAISKFEADGLNCIMVLDNLIEVNRLCHRLLSDHLGSLADFNDLLLEANRQVSAPNGRITLHAFAQLTDDVLVNFCFNTATRRFVRGKLNYHKPSRGRPPAVAAQYEFGSKSLNSSFSNLSMMYGGFVGVPHFRVVAKLVGYQGISAILFDLLGLAQRLLNDQIKAHFRSLLGLMPKMCKLQRFEYGVEGNLQYFIHQLRDFSAYGPLRRECCQSLRELGNVLAVALLMELGMAQEEMFDVFAAAAFTNQIPKPYAKTLEDQAIKMHKLESKYSRLQIGKIVHQFGTETQAKIALDSAVLTSERLSCGLRIFDMVLIRLHDTLLTDPIWRGPVPTNGVMWVDECHEFHRIWSAFQLALSLAHVQTHGLSHQTSAIGSASSSLSSMENVYGTLKKGGGPSAPIGANVTLDSGGASTAAQQQQQQGTTIEELFGDGIYWAGCAIVRLLGQHRRFEVLDFSYHLLRVNRAVGSAPNQQQQQQHGTTAGTKEGGSGNKAQQQQQQQQRNIARLIDRIRRVQAQHNQVFALLGNFCVHLEEQEQKIRHFAPPVYQPLQNPYANGHEGIAL</sequence>
<evidence type="ECO:0000259" key="3">
    <source>
        <dbReference type="Pfam" id="PF07159"/>
    </source>
</evidence>
<dbReference type="Pfam" id="PF05994">
    <property type="entry name" value="FragX_IP"/>
    <property type="match status" value="2"/>
</dbReference>
<evidence type="ECO:0000256" key="2">
    <source>
        <dbReference type="SAM" id="MobiDB-lite"/>
    </source>
</evidence>
<keyword evidence="5" id="KW-1185">Reference proteome</keyword>
<evidence type="ECO:0000313" key="5">
    <source>
        <dbReference type="Proteomes" id="UP001620645"/>
    </source>
</evidence>
<reference evidence="4 5" key="1">
    <citation type="submission" date="2024-10" db="EMBL/GenBank/DDBJ databases">
        <authorList>
            <person name="Kim D."/>
        </authorList>
    </citation>
    <scope>NUCLEOTIDE SEQUENCE [LARGE SCALE GENOMIC DNA]</scope>
    <source>
        <strain evidence="4">Taebaek</strain>
    </source>
</reference>
<dbReference type="InterPro" id="IPR009828">
    <property type="entry name" value="CYRIA/CYRIB_Rac1-bd"/>
</dbReference>
<dbReference type="PIRSF" id="PIRSF008153">
    <property type="entry name" value="FMR1_interacting"/>
    <property type="match status" value="1"/>
</dbReference>
<gene>
    <name evidence="4" type="ORF">niasHS_011977</name>
</gene>
<dbReference type="PRINTS" id="PR01698">
    <property type="entry name" value="CYTOFMRPINTP"/>
</dbReference>
<name>A0ABD2ICA4_HETSC</name>
<organism evidence="4 5">
    <name type="scientific">Heterodera schachtii</name>
    <name type="common">Sugarbeet cyst nematode worm</name>
    <name type="synonym">Tylenchus schachtii</name>
    <dbReference type="NCBI Taxonomy" id="97005"/>
    <lineage>
        <taxon>Eukaryota</taxon>
        <taxon>Metazoa</taxon>
        <taxon>Ecdysozoa</taxon>
        <taxon>Nematoda</taxon>
        <taxon>Chromadorea</taxon>
        <taxon>Rhabditida</taxon>
        <taxon>Tylenchina</taxon>
        <taxon>Tylenchomorpha</taxon>
        <taxon>Tylenchoidea</taxon>
        <taxon>Heteroderidae</taxon>
        <taxon>Heteroderinae</taxon>
        <taxon>Heterodera</taxon>
    </lineage>
</organism>
<feature type="region of interest" description="Disordered" evidence="2">
    <location>
        <begin position="1285"/>
        <end position="1319"/>
    </location>
</feature>
<evidence type="ECO:0000313" key="4">
    <source>
        <dbReference type="EMBL" id="KAL3075470.1"/>
    </source>
</evidence>
<comment type="similarity">
    <text evidence="1">Belongs to the CYFIP family.</text>
</comment>
<dbReference type="PANTHER" id="PTHR12195">
    <property type="entry name" value="CYTOPLASMIC FMR1-INTERACTING PROTEIN-RELATED"/>
    <property type="match status" value="1"/>
</dbReference>
<feature type="domain" description="CYRIA/CYRIB Rac1 binding" evidence="3">
    <location>
        <begin position="71"/>
        <end position="270"/>
    </location>
</feature>
<dbReference type="Pfam" id="PF07159">
    <property type="entry name" value="CYRIA-B_Rac1-bd"/>
    <property type="match status" value="1"/>
</dbReference>
<feature type="compositionally biased region" description="Low complexity" evidence="2">
    <location>
        <begin position="545"/>
        <end position="556"/>
    </location>
</feature>
<comment type="caution">
    <text evidence="4">The sequence shown here is derived from an EMBL/GenBank/DDBJ whole genome shotgun (WGS) entry which is preliminary data.</text>
</comment>
<feature type="region of interest" description="Disordered" evidence="2">
    <location>
        <begin position="528"/>
        <end position="581"/>
    </location>
</feature>